<dbReference type="SUPFAM" id="SSF51905">
    <property type="entry name" value="FAD/NAD(P)-binding domain"/>
    <property type="match status" value="1"/>
</dbReference>
<evidence type="ECO:0008006" key="5">
    <source>
        <dbReference type="Google" id="ProtNLM"/>
    </source>
</evidence>
<dbReference type="GO" id="GO:0044550">
    <property type="term" value="P:secondary metabolite biosynthetic process"/>
    <property type="evidence" value="ECO:0007669"/>
    <property type="project" value="UniProtKB-ARBA"/>
</dbReference>
<name>A0A0C3S9J8_PHLG1</name>
<dbReference type="PANTHER" id="PTHR43747">
    <property type="entry name" value="FAD-BINDING PROTEIN"/>
    <property type="match status" value="1"/>
</dbReference>
<keyword evidence="4" id="KW-1185">Reference proteome</keyword>
<dbReference type="InterPro" id="IPR050816">
    <property type="entry name" value="Flavin-dep_Halogenase_NPB"/>
</dbReference>
<dbReference type="PRINTS" id="PR00420">
    <property type="entry name" value="RNGMNOXGNASE"/>
</dbReference>
<proteinExistence type="inferred from homology"/>
<evidence type="ECO:0000256" key="1">
    <source>
        <dbReference type="ARBA" id="ARBA00005706"/>
    </source>
</evidence>
<organism evidence="3 4">
    <name type="scientific">Phlebiopsis gigantea (strain 11061_1 CR5-6)</name>
    <name type="common">White-rot fungus</name>
    <name type="synonym">Peniophora gigantea</name>
    <dbReference type="NCBI Taxonomy" id="745531"/>
    <lineage>
        <taxon>Eukaryota</taxon>
        <taxon>Fungi</taxon>
        <taxon>Dikarya</taxon>
        <taxon>Basidiomycota</taxon>
        <taxon>Agaricomycotina</taxon>
        <taxon>Agaricomycetes</taxon>
        <taxon>Polyporales</taxon>
        <taxon>Phanerochaetaceae</taxon>
        <taxon>Phlebiopsis</taxon>
    </lineage>
</organism>
<dbReference type="Proteomes" id="UP000053257">
    <property type="component" value="Unassembled WGS sequence"/>
</dbReference>
<dbReference type="Gene3D" id="3.50.50.60">
    <property type="entry name" value="FAD/NAD(P)-binding domain"/>
    <property type="match status" value="1"/>
</dbReference>
<dbReference type="InterPro" id="IPR036188">
    <property type="entry name" value="FAD/NAD-bd_sf"/>
</dbReference>
<dbReference type="GO" id="GO:0004497">
    <property type="term" value="F:monooxygenase activity"/>
    <property type="evidence" value="ECO:0007669"/>
    <property type="project" value="InterPro"/>
</dbReference>
<dbReference type="EMBL" id="KN840522">
    <property type="protein sequence ID" value="KIP06270.1"/>
    <property type="molecule type" value="Genomic_DNA"/>
</dbReference>
<gene>
    <name evidence="3" type="ORF">PHLGIDRAFT_466964</name>
</gene>
<dbReference type="PANTHER" id="PTHR43747:SF1">
    <property type="entry name" value="SLR1998 PROTEIN"/>
    <property type="match status" value="1"/>
</dbReference>
<sequence>MIAAPGFDVIVVGGGPAGCSTALSFLRSSKDTRVLVIDDSDQTAFKVGESLPSEATRVLGYLDPTIPGLLREASVAKDHLTSTGNSSAWNGPDLYDNYAIMSVWGPGWHLDRAKFDETLRHSVRQQLEGGRRGELLCARWTSIERIGTKWRVEAQDQGTGAMQSYECLWVIDATGRKASVAKKLGARTVKRDDLLAFYTVFEKADSDVIDNDYRTVIEATESGWFYTTQLPKQRRLVVYHTDGASPTAKSARKLTEWLALLHDEAPQVSSLVGGPGYEVLNEPGVSYPRSTAAASSFLEPVWDETTQWAAVGDAAMAFDPLSSQGMLTALKTGSILGLELARRLANDETQRRSMVDVYDVIRKDFEEKKAHYYGQVRRFDTEFWRSRRGEVSPQDATR</sequence>
<comment type="catalytic activity">
    <reaction evidence="2">
        <text>melleolide F + FADH2 + chloride + O2 = 6'-chloromelleolide F + FAD + 2 H2O + H(+)</text>
        <dbReference type="Rhea" id="RHEA:67160"/>
        <dbReference type="ChEBI" id="CHEBI:15377"/>
        <dbReference type="ChEBI" id="CHEBI:15378"/>
        <dbReference type="ChEBI" id="CHEBI:15379"/>
        <dbReference type="ChEBI" id="CHEBI:17996"/>
        <dbReference type="ChEBI" id="CHEBI:57692"/>
        <dbReference type="ChEBI" id="CHEBI:58307"/>
        <dbReference type="ChEBI" id="CHEBI:167712"/>
        <dbReference type="ChEBI" id="CHEBI:167713"/>
    </reaction>
    <physiologicalReaction direction="left-to-right" evidence="2">
        <dbReference type="Rhea" id="RHEA:67161"/>
    </physiologicalReaction>
</comment>
<dbReference type="InterPro" id="IPR006905">
    <property type="entry name" value="Flavin_halogenase"/>
</dbReference>
<accession>A0A0C3S9J8</accession>
<dbReference type="HOGENOM" id="CLU_024648_6_0_1"/>
<dbReference type="GO" id="GO:0140907">
    <property type="term" value="F:flavin-dependent halogenase activity"/>
    <property type="evidence" value="ECO:0007669"/>
    <property type="project" value="UniProtKB-ARBA"/>
</dbReference>
<evidence type="ECO:0000313" key="4">
    <source>
        <dbReference type="Proteomes" id="UP000053257"/>
    </source>
</evidence>
<dbReference type="Pfam" id="PF04820">
    <property type="entry name" value="Trp_halogenase"/>
    <property type="match status" value="1"/>
</dbReference>
<dbReference type="OrthoDB" id="2647594at2759"/>
<evidence type="ECO:0000256" key="2">
    <source>
        <dbReference type="ARBA" id="ARBA00049364"/>
    </source>
</evidence>
<dbReference type="Gene3D" id="3.30.9.100">
    <property type="match status" value="1"/>
</dbReference>
<evidence type="ECO:0000313" key="3">
    <source>
        <dbReference type="EMBL" id="KIP06270.1"/>
    </source>
</evidence>
<comment type="similarity">
    <text evidence="1">Belongs to the flavin-dependent halogenase family.</text>
</comment>
<protein>
    <recommendedName>
        <fullName evidence="5">FAD-binding domain-containing protein</fullName>
    </recommendedName>
</protein>
<dbReference type="AlphaFoldDB" id="A0A0C3S9J8"/>
<reference evidence="3 4" key="1">
    <citation type="journal article" date="2014" name="PLoS Genet.">
        <title>Analysis of the Phlebiopsis gigantea genome, transcriptome and secretome provides insight into its pioneer colonization strategies of wood.</title>
        <authorList>
            <person name="Hori C."/>
            <person name="Ishida T."/>
            <person name="Igarashi K."/>
            <person name="Samejima M."/>
            <person name="Suzuki H."/>
            <person name="Master E."/>
            <person name="Ferreira P."/>
            <person name="Ruiz-Duenas F.J."/>
            <person name="Held B."/>
            <person name="Canessa P."/>
            <person name="Larrondo L.F."/>
            <person name="Schmoll M."/>
            <person name="Druzhinina I.S."/>
            <person name="Kubicek C.P."/>
            <person name="Gaskell J.A."/>
            <person name="Kersten P."/>
            <person name="St John F."/>
            <person name="Glasner J."/>
            <person name="Sabat G."/>
            <person name="Splinter BonDurant S."/>
            <person name="Syed K."/>
            <person name="Yadav J."/>
            <person name="Mgbeahuruike A.C."/>
            <person name="Kovalchuk A."/>
            <person name="Asiegbu F.O."/>
            <person name="Lackner G."/>
            <person name="Hoffmeister D."/>
            <person name="Rencoret J."/>
            <person name="Gutierrez A."/>
            <person name="Sun H."/>
            <person name="Lindquist E."/>
            <person name="Barry K."/>
            <person name="Riley R."/>
            <person name="Grigoriev I.V."/>
            <person name="Henrissat B."/>
            <person name="Kues U."/>
            <person name="Berka R.M."/>
            <person name="Martinez A.T."/>
            <person name="Covert S.F."/>
            <person name="Blanchette R.A."/>
            <person name="Cullen D."/>
        </authorList>
    </citation>
    <scope>NUCLEOTIDE SEQUENCE [LARGE SCALE GENOMIC DNA]</scope>
    <source>
        <strain evidence="3 4">11061_1 CR5-6</strain>
    </source>
</reference>